<dbReference type="GO" id="GO:0006884">
    <property type="term" value="P:cell volume homeostasis"/>
    <property type="evidence" value="ECO:0007669"/>
    <property type="project" value="TreeGrafter"/>
</dbReference>
<feature type="transmembrane region" description="Helical" evidence="5">
    <location>
        <begin position="291"/>
        <end position="309"/>
    </location>
</feature>
<evidence type="ECO:0000259" key="6">
    <source>
        <dbReference type="Pfam" id="PF00324"/>
    </source>
</evidence>
<evidence type="ECO:0000256" key="3">
    <source>
        <dbReference type="ARBA" id="ARBA00022989"/>
    </source>
</evidence>
<evidence type="ECO:0000256" key="5">
    <source>
        <dbReference type="SAM" id="Phobius"/>
    </source>
</evidence>
<sequence>MISVAWEAKVELGLLALVTLSYVSYIIGTMISPGDAKRARGVTGYKWSTFKENFHASWTDGETFVTVFAIYFPSITGIMAGAGISGELKEPDKSLPKGTLLGILITSLVYMSGIVLTGATCLRHASGNIEQIHNLTLLTACRHNNTCTEGLLHNYNVRMIFSLNPCNSKIRIFILGHNRHWYFCNEYKFGLDFDSNIAENITGQKSFLVASSYSHGKDGEPRLAYCVVLLIAMLIISIDQLFMSQYFTLGDLNLIAPLISNFYLASFALINYACFDGSLSKSPGWRPAFKYYNMWVALFGAGLCIFAMFLMQWATALVTIAIMFFLYVYVLRSKPMSILKNFQP</sequence>
<dbReference type="InterPro" id="IPR004841">
    <property type="entry name" value="AA-permease/SLC12A_dom"/>
</dbReference>
<dbReference type="Proteomes" id="UP000887565">
    <property type="component" value="Unplaced"/>
</dbReference>
<organism evidence="7 8">
    <name type="scientific">Romanomermis culicivorax</name>
    <name type="common">Nematode worm</name>
    <dbReference type="NCBI Taxonomy" id="13658"/>
    <lineage>
        <taxon>Eukaryota</taxon>
        <taxon>Metazoa</taxon>
        <taxon>Ecdysozoa</taxon>
        <taxon>Nematoda</taxon>
        <taxon>Enoplea</taxon>
        <taxon>Dorylaimia</taxon>
        <taxon>Mermithida</taxon>
        <taxon>Mermithoidea</taxon>
        <taxon>Mermithidae</taxon>
        <taxon>Romanomermis</taxon>
    </lineage>
</organism>
<comment type="subcellular location">
    <subcellularLocation>
        <location evidence="1">Membrane</location>
        <topology evidence="1">Multi-pass membrane protein</topology>
    </subcellularLocation>
</comment>
<dbReference type="InterPro" id="IPR004842">
    <property type="entry name" value="SLC12A_fam"/>
</dbReference>
<feature type="transmembrane region" description="Helical" evidence="5">
    <location>
        <begin position="223"/>
        <end position="242"/>
    </location>
</feature>
<feature type="domain" description="Amino acid permease/ SLC12A" evidence="6">
    <location>
        <begin position="1"/>
        <end position="133"/>
    </location>
</feature>
<feature type="transmembrane region" description="Helical" evidence="5">
    <location>
        <begin position="12"/>
        <end position="31"/>
    </location>
</feature>
<dbReference type="WBParaSite" id="nRc.2.0.1.t05232-RA">
    <property type="protein sequence ID" value="nRc.2.0.1.t05232-RA"/>
    <property type="gene ID" value="nRc.2.0.1.g05232"/>
</dbReference>
<name>A0A915HUZ3_ROMCU</name>
<dbReference type="AlphaFoldDB" id="A0A915HUZ3"/>
<dbReference type="GO" id="GO:1990573">
    <property type="term" value="P:potassium ion import across plasma membrane"/>
    <property type="evidence" value="ECO:0007669"/>
    <property type="project" value="TreeGrafter"/>
</dbReference>
<dbReference type="PANTHER" id="PTHR11827:SF103">
    <property type="entry name" value="SODIUM CHLORIDE COTRANSPORTER 69, ISOFORM E"/>
    <property type="match status" value="1"/>
</dbReference>
<feature type="transmembrane region" description="Helical" evidence="5">
    <location>
        <begin position="64"/>
        <end position="86"/>
    </location>
</feature>
<feature type="transmembrane region" description="Helical" evidence="5">
    <location>
        <begin position="315"/>
        <end position="331"/>
    </location>
</feature>
<evidence type="ECO:0000256" key="1">
    <source>
        <dbReference type="ARBA" id="ARBA00004141"/>
    </source>
</evidence>
<dbReference type="GO" id="GO:0055064">
    <property type="term" value="P:chloride ion homeostasis"/>
    <property type="evidence" value="ECO:0007669"/>
    <property type="project" value="TreeGrafter"/>
</dbReference>
<keyword evidence="2 5" id="KW-0812">Transmembrane</keyword>
<dbReference type="OMA" id="YMSENHI"/>
<keyword evidence="3 5" id="KW-1133">Transmembrane helix</keyword>
<dbReference type="GO" id="GO:0008511">
    <property type="term" value="F:sodium:potassium:chloride symporter activity"/>
    <property type="evidence" value="ECO:0007669"/>
    <property type="project" value="TreeGrafter"/>
</dbReference>
<feature type="domain" description="Amino acid permease/ SLC12A" evidence="6">
    <location>
        <begin position="215"/>
        <end position="331"/>
    </location>
</feature>
<evidence type="ECO:0000256" key="4">
    <source>
        <dbReference type="ARBA" id="ARBA00023136"/>
    </source>
</evidence>
<feature type="transmembrane region" description="Helical" evidence="5">
    <location>
        <begin position="98"/>
        <end position="122"/>
    </location>
</feature>
<keyword evidence="4 5" id="KW-0472">Membrane</keyword>
<protein>
    <submittedName>
        <fullName evidence="8">Amino acid permease/ SLC12A domain-containing protein</fullName>
    </submittedName>
</protein>
<proteinExistence type="predicted"/>
<dbReference type="PANTHER" id="PTHR11827">
    <property type="entry name" value="SOLUTE CARRIER FAMILY 12, CATION COTRANSPORTERS"/>
    <property type="match status" value="1"/>
</dbReference>
<dbReference type="GO" id="GO:0016020">
    <property type="term" value="C:membrane"/>
    <property type="evidence" value="ECO:0007669"/>
    <property type="project" value="UniProtKB-SubCell"/>
</dbReference>
<dbReference type="GO" id="GO:0055075">
    <property type="term" value="P:potassium ion homeostasis"/>
    <property type="evidence" value="ECO:0007669"/>
    <property type="project" value="TreeGrafter"/>
</dbReference>
<keyword evidence="7" id="KW-1185">Reference proteome</keyword>
<feature type="transmembrane region" description="Helical" evidence="5">
    <location>
        <begin position="254"/>
        <end position="279"/>
    </location>
</feature>
<dbReference type="Gene3D" id="1.20.1740.10">
    <property type="entry name" value="Amino acid/polyamine transporter I"/>
    <property type="match status" value="2"/>
</dbReference>
<evidence type="ECO:0000313" key="7">
    <source>
        <dbReference type="Proteomes" id="UP000887565"/>
    </source>
</evidence>
<dbReference type="GO" id="GO:0055078">
    <property type="term" value="P:sodium ion homeostasis"/>
    <property type="evidence" value="ECO:0007669"/>
    <property type="project" value="TreeGrafter"/>
</dbReference>
<evidence type="ECO:0000313" key="8">
    <source>
        <dbReference type="WBParaSite" id="nRc.2.0.1.t05232-RA"/>
    </source>
</evidence>
<accession>A0A915HUZ3</accession>
<evidence type="ECO:0000256" key="2">
    <source>
        <dbReference type="ARBA" id="ARBA00022692"/>
    </source>
</evidence>
<dbReference type="Pfam" id="PF00324">
    <property type="entry name" value="AA_permease"/>
    <property type="match status" value="2"/>
</dbReference>
<reference evidence="8" key="1">
    <citation type="submission" date="2022-11" db="UniProtKB">
        <authorList>
            <consortium name="WormBaseParasite"/>
        </authorList>
    </citation>
    <scope>IDENTIFICATION</scope>
</reference>